<dbReference type="PANTHER" id="PTHR30146">
    <property type="entry name" value="LACI-RELATED TRANSCRIPTIONAL REPRESSOR"/>
    <property type="match status" value="1"/>
</dbReference>
<dbReference type="GO" id="GO:0003700">
    <property type="term" value="F:DNA-binding transcription factor activity"/>
    <property type="evidence" value="ECO:0007669"/>
    <property type="project" value="TreeGrafter"/>
</dbReference>
<dbReference type="PROSITE" id="PS50932">
    <property type="entry name" value="HTH_LACI_2"/>
    <property type="match status" value="1"/>
</dbReference>
<dbReference type="Pfam" id="PF00356">
    <property type="entry name" value="LacI"/>
    <property type="match status" value="1"/>
</dbReference>
<dbReference type="RefSeq" id="WP_121057468.1">
    <property type="nucleotide sequence ID" value="NZ_RCDB01000001.1"/>
</dbReference>
<keyword evidence="3" id="KW-0804">Transcription</keyword>
<evidence type="ECO:0000256" key="3">
    <source>
        <dbReference type="ARBA" id="ARBA00023163"/>
    </source>
</evidence>
<dbReference type="SUPFAM" id="SSF53822">
    <property type="entry name" value="Periplasmic binding protein-like I"/>
    <property type="match status" value="1"/>
</dbReference>
<dbReference type="GO" id="GO:0000976">
    <property type="term" value="F:transcription cis-regulatory region binding"/>
    <property type="evidence" value="ECO:0007669"/>
    <property type="project" value="TreeGrafter"/>
</dbReference>
<keyword evidence="2" id="KW-0238">DNA-binding</keyword>
<dbReference type="SUPFAM" id="SSF47413">
    <property type="entry name" value="lambda repressor-like DNA-binding domains"/>
    <property type="match status" value="1"/>
</dbReference>
<dbReference type="InterPro" id="IPR010982">
    <property type="entry name" value="Lambda_DNA-bd_dom_sf"/>
</dbReference>
<feature type="domain" description="HTH lacI-type" evidence="4">
    <location>
        <begin position="2"/>
        <end position="56"/>
    </location>
</feature>
<dbReference type="InterPro" id="IPR046335">
    <property type="entry name" value="LacI/GalR-like_sensor"/>
</dbReference>
<evidence type="ECO:0000313" key="5">
    <source>
        <dbReference type="EMBL" id="RLK52661.1"/>
    </source>
</evidence>
<dbReference type="InterPro" id="IPR028082">
    <property type="entry name" value="Peripla_BP_I"/>
</dbReference>
<proteinExistence type="predicted"/>
<protein>
    <submittedName>
        <fullName evidence="5">LacI family transcriptional regulator</fullName>
    </submittedName>
</protein>
<dbReference type="Proteomes" id="UP000273158">
    <property type="component" value="Unassembled WGS sequence"/>
</dbReference>
<evidence type="ECO:0000313" key="6">
    <source>
        <dbReference type="Proteomes" id="UP000273158"/>
    </source>
</evidence>
<dbReference type="Pfam" id="PF13377">
    <property type="entry name" value="Peripla_BP_3"/>
    <property type="match status" value="1"/>
</dbReference>
<evidence type="ECO:0000256" key="2">
    <source>
        <dbReference type="ARBA" id="ARBA00023125"/>
    </source>
</evidence>
<dbReference type="CDD" id="cd01392">
    <property type="entry name" value="HTH_LacI"/>
    <property type="match status" value="1"/>
</dbReference>
<reference evidence="5 6" key="1">
    <citation type="journal article" date="2015" name="Stand. Genomic Sci.">
        <title>Genomic Encyclopedia of Bacterial and Archaeal Type Strains, Phase III: the genomes of soil and plant-associated and newly described type strains.</title>
        <authorList>
            <person name="Whitman W.B."/>
            <person name="Woyke T."/>
            <person name="Klenk H.P."/>
            <person name="Zhou Y."/>
            <person name="Lilburn T.G."/>
            <person name="Beck B.J."/>
            <person name="De Vos P."/>
            <person name="Vandamme P."/>
            <person name="Eisen J.A."/>
            <person name="Garrity G."/>
            <person name="Hugenholtz P."/>
            <person name="Kyrpides N.C."/>
        </authorList>
    </citation>
    <scope>NUCLEOTIDE SEQUENCE [LARGE SCALE GENOMIC DNA]</scope>
    <source>
        <strain evidence="5 6">S2T63</strain>
    </source>
</reference>
<dbReference type="Gene3D" id="3.40.50.2300">
    <property type="match status" value="2"/>
</dbReference>
<evidence type="ECO:0000256" key="1">
    <source>
        <dbReference type="ARBA" id="ARBA00023015"/>
    </source>
</evidence>
<keyword evidence="1" id="KW-0805">Transcription regulation</keyword>
<dbReference type="Gene3D" id="1.10.260.40">
    <property type="entry name" value="lambda repressor-like DNA-binding domains"/>
    <property type="match status" value="1"/>
</dbReference>
<accession>A0A498CKQ9</accession>
<gene>
    <name evidence="5" type="ORF">C7474_0614</name>
</gene>
<dbReference type="EMBL" id="RCDB01000001">
    <property type="protein sequence ID" value="RLK52661.1"/>
    <property type="molecule type" value="Genomic_DNA"/>
</dbReference>
<evidence type="ECO:0000259" key="4">
    <source>
        <dbReference type="PROSITE" id="PS50932"/>
    </source>
</evidence>
<name>A0A498CKQ9_9MICO</name>
<dbReference type="PROSITE" id="PS00356">
    <property type="entry name" value="HTH_LACI_1"/>
    <property type="match status" value="1"/>
</dbReference>
<dbReference type="OrthoDB" id="252678at2"/>
<sequence length="347" mass="35417">MATIADVAHAAGVSISTVSYVMSGKRTISQETRSRVEQAIADLAYSPHASARSLASRATNVIGLQAPLRAGVDVHVVMQIVAGVVREARAHQYDILLLTSDDAAGLERAARASAVDALLVMDIESHDPRLASLSQLSTPSVLIGLPDGAEAVSCVDFDFEAAGHLAAQRLAALGHTRVALLGAPAEVLERHTSYAERLTRGFLAGCTAHGIVGTVHATPSSVASVDVVQQVAADADITAFLVHNEAALPFVMARLARLDRERGTRTDVIALAPLDLAQSVAGLTDTIDIPAEELGAAGARTVLALLDGAETARVQLLAPRLASGAHAAGAAAAGVSASGAAAAEVPA</sequence>
<organism evidence="5 6">
    <name type="scientific">Microbacterium telephonicum</name>
    <dbReference type="NCBI Taxonomy" id="1714841"/>
    <lineage>
        <taxon>Bacteria</taxon>
        <taxon>Bacillati</taxon>
        <taxon>Actinomycetota</taxon>
        <taxon>Actinomycetes</taxon>
        <taxon>Micrococcales</taxon>
        <taxon>Microbacteriaceae</taxon>
        <taxon>Microbacterium</taxon>
    </lineage>
</organism>
<dbReference type="SMART" id="SM00354">
    <property type="entry name" value="HTH_LACI"/>
    <property type="match status" value="1"/>
</dbReference>
<dbReference type="InterPro" id="IPR000843">
    <property type="entry name" value="HTH_LacI"/>
</dbReference>
<comment type="caution">
    <text evidence="5">The sequence shown here is derived from an EMBL/GenBank/DDBJ whole genome shotgun (WGS) entry which is preliminary data.</text>
</comment>
<keyword evidence="6" id="KW-1185">Reference proteome</keyword>
<dbReference type="AlphaFoldDB" id="A0A498CKQ9"/>
<dbReference type="PANTHER" id="PTHR30146:SF153">
    <property type="entry name" value="LACTOSE OPERON REPRESSOR"/>
    <property type="match status" value="1"/>
</dbReference>